<evidence type="ECO:0008006" key="12">
    <source>
        <dbReference type="Google" id="ProtNLM"/>
    </source>
</evidence>
<feature type="binding site" description="axial binding residue" evidence="8">
    <location>
        <position position="216"/>
    </location>
    <ligand>
        <name>heme</name>
        <dbReference type="ChEBI" id="CHEBI:30413"/>
    </ligand>
    <ligandPart>
        <name>Fe</name>
        <dbReference type="ChEBI" id="CHEBI:18248"/>
    </ligandPart>
</feature>
<dbReference type="PRINTS" id="PR00385">
    <property type="entry name" value="P450"/>
</dbReference>
<evidence type="ECO:0000256" key="2">
    <source>
        <dbReference type="ARBA" id="ARBA00010617"/>
    </source>
</evidence>
<dbReference type="InterPro" id="IPR001128">
    <property type="entry name" value="Cyt_P450"/>
</dbReference>
<gene>
    <name evidence="10" type="ORF">CISIN_1g042798mg</name>
</gene>
<dbReference type="SUPFAM" id="SSF48264">
    <property type="entry name" value="Cytochrome P450"/>
    <property type="match status" value="1"/>
</dbReference>
<dbReference type="InterPro" id="IPR017972">
    <property type="entry name" value="Cyt_P450_CS"/>
</dbReference>
<dbReference type="InterPro" id="IPR036396">
    <property type="entry name" value="Cyt_P450_sf"/>
</dbReference>
<dbReference type="GO" id="GO:0006629">
    <property type="term" value="P:lipid metabolic process"/>
    <property type="evidence" value="ECO:0007669"/>
    <property type="project" value="UniProtKB-ARBA"/>
</dbReference>
<evidence type="ECO:0000256" key="3">
    <source>
        <dbReference type="ARBA" id="ARBA00022617"/>
    </source>
</evidence>
<keyword evidence="5 9" id="KW-0560">Oxidoreductase</keyword>
<protein>
    <recommendedName>
        <fullName evidence="12">Cytochrome P450</fullName>
    </recommendedName>
</protein>
<dbReference type="STRING" id="2711.A0A067D3K1"/>
<evidence type="ECO:0000313" key="11">
    <source>
        <dbReference type="Proteomes" id="UP000027120"/>
    </source>
</evidence>
<keyword evidence="4 8" id="KW-0479">Metal-binding</keyword>
<dbReference type="PRINTS" id="PR00463">
    <property type="entry name" value="EP450I"/>
</dbReference>
<dbReference type="PANTHER" id="PTHR24296">
    <property type="entry name" value="CYTOCHROME P450"/>
    <property type="match status" value="1"/>
</dbReference>
<dbReference type="PROSITE" id="PS00086">
    <property type="entry name" value="CYTOCHROME_P450"/>
    <property type="match status" value="1"/>
</dbReference>
<evidence type="ECO:0000256" key="8">
    <source>
        <dbReference type="PIRSR" id="PIRSR602401-1"/>
    </source>
</evidence>
<comment type="cofactor">
    <cofactor evidence="1 8">
        <name>heme</name>
        <dbReference type="ChEBI" id="CHEBI:30413"/>
    </cofactor>
</comment>
<dbReference type="Proteomes" id="UP000027120">
    <property type="component" value="Unassembled WGS sequence"/>
</dbReference>
<comment type="similarity">
    <text evidence="2 9">Belongs to the cytochrome P450 family.</text>
</comment>
<accession>A0A067D3K1</accession>
<keyword evidence="6 8" id="KW-0408">Iron</keyword>
<reference evidence="10 11" key="1">
    <citation type="submission" date="2014-04" db="EMBL/GenBank/DDBJ databases">
        <authorList>
            <consortium name="International Citrus Genome Consortium"/>
            <person name="Gmitter F."/>
            <person name="Chen C."/>
            <person name="Farmerie W."/>
            <person name="Harkins T."/>
            <person name="Desany B."/>
            <person name="Mohiuddin M."/>
            <person name="Kodira C."/>
            <person name="Borodovsky M."/>
            <person name="Lomsadze A."/>
            <person name="Burns P."/>
            <person name="Jenkins J."/>
            <person name="Prochnik S."/>
            <person name="Shu S."/>
            <person name="Chapman J."/>
            <person name="Pitluck S."/>
            <person name="Schmutz J."/>
            <person name="Rokhsar D."/>
        </authorList>
    </citation>
    <scope>NUCLEOTIDE SEQUENCE</scope>
</reference>
<dbReference type="SMR" id="A0A067D3K1"/>
<dbReference type="InterPro" id="IPR002401">
    <property type="entry name" value="Cyt_P450_E_grp-I"/>
</dbReference>
<dbReference type="GO" id="GO:0020037">
    <property type="term" value="F:heme binding"/>
    <property type="evidence" value="ECO:0007669"/>
    <property type="project" value="InterPro"/>
</dbReference>
<organism evidence="10 11">
    <name type="scientific">Citrus sinensis</name>
    <name type="common">Sweet orange</name>
    <name type="synonym">Citrus aurantium var. sinensis</name>
    <dbReference type="NCBI Taxonomy" id="2711"/>
    <lineage>
        <taxon>Eukaryota</taxon>
        <taxon>Viridiplantae</taxon>
        <taxon>Streptophyta</taxon>
        <taxon>Embryophyta</taxon>
        <taxon>Tracheophyta</taxon>
        <taxon>Spermatophyta</taxon>
        <taxon>Magnoliopsida</taxon>
        <taxon>eudicotyledons</taxon>
        <taxon>Gunneridae</taxon>
        <taxon>Pentapetalae</taxon>
        <taxon>rosids</taxon>
        <taxon>malvids</taxon>
        <taxon>Sapindales</taxon>
        <taxon>Rutaceae</taxon>
        <taxon>Aurantioideae</taxon>
        <taxon>Citrus</taxon>
    </lineage>
</organism>
<keyword evidence="3 8" id="KW-0349">Heme</keyword>
<sequence length="271" mass="31198">VHIGKEKELSKAMKTFDRFLYECISLKRERLLISRKASTEEEFDVLTAFMVEGEEEEEMNEDREIGALRRNDTFLRDTAFNLLAAGKETVSSGLVWFFWLVATHPSVENKILEEMKANMVNRMVYLHAALCETLRLYPPVPYNHKIAAQADVLPSGHRINKNHSILISYYAMGRMEEIWGKDCLEFKPQRWISERGSIVHVPSYKFTAFHAGPRNCLGKDTAFIQMKMVAALILGNYQVKIVQGHPVSPCNSMVLHMKYGLKVQLSKRTIW</sequence>
<evidence type="ECO:0000313" key="10">
    <source>
        <dbReference type="EMBL" id="KDO37383.1"/>
    </source>
</evidence>
<dbReference type="GO" id="GO:0016705">
    <property type="term" value="F:oxidoreductase activity, acting on paired donors, with incorporation or reduction of molecular oxygen"/>
    <property type="evidence" value="ECO:0007669"/>
    <property type="project" value="InterPro"/>
</dbReference>
<keyword evidence="7 9" id="KW-0503">Monooxygenase</keyword>
<dbReference type="Gene3D" id="1.10.630.10">
    <property type="entry name" value="Cytochrome P450"/>
    <property type="match status" value="1"/>
</dbReference>
<evidence type="ECO:0000256" key="1">
    <source>
        <dbReference type="ARBA" id="ARBA00001971"/>
    </source>
</evidence>
<dbReference type="GO" id="GO:0004497">
    <property type="term" value="F:monooxygenase activity"/>
    <property type="evidence" value="ECO:0007669"/>
    <property type="project" value="UniProtKB-KW"/>
</dbReference>
<dbReference type="GO" id="GO:0005506">
    <property type="term" value="F:iron ion binding"/>
    <property type="evidence" value="ECO:0007669"/>
    <property type="project" value="InterPro"/>
</dbReference>
<evidence type="ECO:0000256" key="6">
    <source>
        <dbReference type="ARBA" id="ARBA00023004"/>
    </source>
</evidence>
<evidence type="ECO:0000256" key="4">
    <source>
        <dbReference type="ARBA" id="ARBA00022723"/>
    </source>
</evidence>
<proteinExistence type="inferred from homology"/>
<evidence type="ECO:0000256" key="7">
    <source>
        <dbReference type="ARBA" id="ARBA00023033"/>
    </source>
</evidence>
<keyword evidence="11" id="KW-1185">Reference proteome</keyword>
<evidence type="ECO:0000256" key="5">
    <source>
        <dbReference type="ARBA" id="ARBA00023002"/>
    </source>
</evidence>
<dbReference type="Pfam" id="PF00067">
    <property type="entry name" value="p450"/>
    <property type="match status" value="1"/>
</dbReference>
<dbReference type="AlphaFoldDB" id="A0A067D3K1"/>
<name>A0A067D3K1_CITSI</name>
<feature type="non-terminal residue" evidence="10">
    <location>
        <position position="1"/>
    </location>
</feature>
<dbReference type="EMBL" id="KK790897">
    <property type="protein sequence ID" value="KDO37383.1"/>
    <property type="molecule type" value="Genomic_DNA"/>
</dbReference>
<evidence type="ECO:0000256" key="9">
    <source>
        <dbReference type="RuleBase" id="RU000461"/>
    </source>
</evidence>